<gene>
    <name evidence="8" type="ORF">G7Y89_g14806</name>
</gene>
<reference evidence="8 9" key="1">
    <citation type="submission" date="2020-03" db="EMBL/GenBank/DDBJ databases">
        <title>Draft Genome Sequence of Cudoniella acicularis.</title>
        <authorList>
            <person name="Buettner E."/>
            <person name="Kellner H."/>
        </authorList>
    </citation>
    <scope>NUCLEOTIDE SEQUENCE [LARGE SCALE GENOMIC DNA]</scope>
    <source>
        <strain evidence="8 9">DSM 108380</strain>
    </source>
</reference>
<evidence type="ECO:0000313" key="8">
    <source>
        <dbReference type="EMBL" id="KAF4619041.1"/>
    </source>
</evidence>
<dbReference type="GO" id="GO:0020037">
    <property type="term" value="F:heme binding"/>
    <property type="evidence" value="ECO:0007669"/>
    <property type="project" value="InterPro"/>
</dbReference>
<dbReference type="InterPro" id="IPR036396">
    <property type="entry name" value="Cyt_P450_sf"/>
</dbReference>
<dbReference type="SUPFAM" id="SSF48264">
    <property type="entry name" value="Cytochrome P450"/>
    <property type="match status" value="1"/>
</dbReference>
<proteinExistence type="inferred from homology"/>
<keyword evidence="9" id="KW-1185">Reference proteome</keyword>
<dbReference type="GO" id="GO:0004497">
    <property type="term" value="F:monooxygenase activity"/>
    <property type="evidence" value="ECO:0007669"/>
    <property type="project" value="UniProtKB-KW"/>
</dbReference>
<protein>
    <recommendedName>
        <fullName evidence="10">Cytochrome P450</fullName>
    </recommendedName>
</protein>
<dbReference type="EMBL" id="JAAMPI010002060">
    <property type="protein sequence ID" value="KAF4619041.1"/>
    <property type="molecule type" value="Genomic_DNA"/>
</dbReference>
<dbReference type="PANTHER" id="PTHR24287">
    <property type="entry name" value="P450, PUTATIVE (EUROFUNG)-RELATED"/>
    <property type="match status" value="1"/>
</dbReference>
<keyword evidence="3" id="KW-0349">Heme</keyword>
<name>A0A8H4QYJ8_9HELO</name>
<keyword evidence="7" id="KW-0503">Monooxygenase</keyword>
<dbReference type="PRINTS" id="PR00464">
    <property type="entry name" value="EP450II"/>
</dbReference>
<evidence type="ECO:0000256" key="1">
    <source>
        <dbReference type="ARBA" id="ARBA00001971"/>
    </source>
</evidence>
<dbReference type="Pfam" id="PF00067">
    <property type="entry name" value="p450"/>
    <property type="match status" value="1"/>
</dbReference>
<dbReference type="GO" id="GO:0016705">
    <property type="term" value="F:oxidoreductase activity, acting on paired donors, with incorporation or reduction of molecular oxygen"/>
    <property type="evidence" value="ECO:0007669"/>
    <property type="project" value="InterPro"/>
</dbReference>
<dbReference type="InterPro" id="IPR001128">
    <property type="entry name" value="Cyt_P450"/>
</dbReference>
<dbReference type="InterPro" id="IPR002402">
    <property type="entry name" value="Cyt_P450_E_grp-II"/>
</dbReference>
<evidence type="ECO:0000313" key="9">
    <source>
        <dbReference type="Proteomes" id="UP000566819"/>
    </source>
</evidence>
<dbReference type="OrthoDB" id="1470350at2759"/>
<evidence type="ECO:0008006" key="10">
    <source>
        <dbReference type="Google" id="ProtNLM"/>
    </source>
</evidence>
<evidence type="ECO:0000256" key="5">
    <source>
        <dbReference type="ARBA" id="ARBA00023002"/>
    </source>
</evidence>
<dbReference type="AlphaFoldDB" id="A0A8H4QYJ8"/>
<evidence type="ECO:0000256" key="4">
    <source>
        <dbReference type="ARBA" id="ARBA00022723"/>
    </source>
</evidence>
<comment type="caution">
    <text evidence="8">The sequence shown here is derived from an EMBL/GenBank/DDBJ whole genome shotgun (WGS) entry which is preliminary data.</text>
</comment>
<evidence type="ECO:0000256" key="7">
    <source>
        <dbReference type="ARBA" id="ARBA00023033"/>
    </source>
</evidence>
<evidence type="ECO:0000256" key="3">
    <source>
        <dbReference type="ARBA" id="ARBA00022617"/>
    </source>
</evidence>
<keyword evidence="6" id="KW-0408">Iron</keyword>
<dbReference type="Proteomes" id="UP000566819">
    <property type="component" value="Unassembled WGS sequence"/>
</dbReference>
<keyword evidence="5" id="KW-0560">Oxidoreductase</keyword>
<keyword evidence="4" id="KW-0479">Metal-binding</keyword>
<sequence>MHSQRASKSHGIDFVFRAIRSLHNHRTLELWRSLFSSYGTDDSPYTIETTIGLTRFILTADHQIVKSILATQFDSFGKGETFNHQWREFLGDSVFTTDGQEWHDSRQLIRPLFVNQRIGDLEIFERYTRRLISLVGGKGQEIDLAPLFYRYTLDVATEFLFGQTVGSLEQPQVEFAAAIAEVQRVQARLARSGPLYSIIPRAGFYKGLEIINSLIQPYVDRTLGLSFEELEKHSKTSDVKYTLLHALARFTRSRKKIRDELVNLFIKTA</sequence>
<evidence type="ECO:0000256" key="6">
    <source>
        <dbReference type="ARBA" id="ARBA00023004"/>
    </source>
</evidence>
<dbReference type="InterPro" id="IPR047146">
    <property type="entry name" value="Cyt_P450_E_CYP52_fungi"/>
</dbReference>
<comment type="cofactor">
    <cofactor evidence="1">
        <name>heme</name>
        <dbReference type="ChEBI" id="CHEBI:30413"/>
    </cofactor>
</comment>
<accession>A0A8H4QYJ8</accession>
<dbReference type="GO" id="GO:0005506">
    <property type="term" value="F:iron ion binding"/>
    <property type="evidence" value="ECO:0007669"/>
    <property type="project" value="InterPro"/>
</dbReference>
<evidence type="ECO:0000256" key="2">
    <source>
        <dbReference type="ARBA" id="ARBA00010617"/>
    </source>
</evidence>
<dbReference type="Gene3D" id="1.10.630.10">
    <property type="entry name" value="Cytochrome P450"/>
    <property type="match status" value="1"/>
</dbReference>
<dbReference type="PANTHER" id="PTHR24287:SF5">
    <property type="entry name" value="P450, PUTATIVE (EUROFUNG)-RELATED"/>
    <property type="match status" value="1"/>
</dbReference>
<comment type="similarity">
    <text evidence="2">Belongs to the cytochrome P450 family.</text>
</comment>
<organism evidence="8 9">
    <name type="scientific">Cudoniella acicularis</name>
    <dbReference type="NCBI Taxonomy" id="354080"/>
    <lineage>
        <taxon>Eukaryota</taxon>
        <taxon>Fungi</taxon>
        <taxon>Dikarya</taxon>
        <taxon>Ascomycota</taxon>
        <taxon>Pezizomycotina</taxon>
        <taxon>Leotiomycetes</taxon>
        <taxon>Helotiales</taxon>
        <taxon>Tricladiaceae</taxon>
        <taxon>Cudoniella</taxon>
    </lineage>
</organism>